<keyword evidence="11" id="KW-0407">Ion channel</keyword>
<dbReference type="VEuPathDB" id="VectorBase:AALB003065"/>
<dbReference type="InterPro" id="IPR019594">
    <property type="entry name" value="Glu/Gly-bd"/>
</dbReference>
<keyword evidence="6" id="KW-0406">Ion transport</keyword>
<feature type="domain" description="Ionotropic glutamate receptor L-glutamate and glycine-binding" evidence="12">
    <location>
        <begin position="778"/>
        <end position="838"/>
    </location>
</feature>
<protein>
    <recommendedName>
        <fullName evidence="12">Ionotropic glutamate receptor L-glutamate and glycine-binding domain-containing protein</fullName>
    </recommendedName>
</protein>
<keyword evidence="2" id="KW-0813">Transport</keyword>
<evidence type="ECO:0000256" key="5">
    <source>
        <dbReference type="ARBA" id="ARBA00022989"/>
    </source>
</evidence>
<dbReference type="VEuPathDB" id="VectorBase:AALB20_033233"/>
<dbReference type="SUPFAM" id="SSF53850">
    <property type="entry name" value="Periplasmic binding protein-like II"/>
    <property type="match status" value="3"/>
</dbReference>
<dbReference type="Gene3D" id="3.40.190.10">
    <property type="entry name" value="Periplasmic binding protein-like II"/>
    <property type="match status" value="3"/>
</dbReference>
<evidence type="ECO:0000313" key="14">
    <source>
        <dbReference type="Proteomes" id="UP000069272"/>
    </source>
</evidence>
<evidence type="ECO:0000259" key="12">
    <source>
        <dbReference type="SMART" id="SM00918"/>
    </source>
</evidence>
<dbReference type="Gene3D" id="1.10.287.70">
    <property type="match status" value="1"/>
</dbReference>
<evidence type="ECO:0000313" key="13">
    <source>
        <dbReference type="EnsemblMetazoa" id="AALB003065-PA"/>
    </source>
</evidence>
<proteinExistence type="predicted"/>
<evidence type="ECO:0000256" key="8">
    <source>
        <dbReference type="ARBA" id="ARBA00023170"/>
    </source>
</evidence>
<dbReference type="InterPro" id="IPR052192">
    <property type="entry name" value="Insect_Ionotropic_Sensory_Rcpt"/>
</dbReference>
<dbReference type="SMART" id="SM00918">
    <property type="entry name" value="Lig_chan-Glu_bd"/>
    <property type="match status" value="3"/>
</dbReference>
<evidence type="ECO:0000256" key="10">
    <source>
        <dbReference type="ARBA" id="ARBA00023286"/>
    </source>
</evidence>
<comment type="subcellular location">
    <subcellularLocation>
        <location evidence="1">Cell membrane</location>
        <topology evidence="1">Multi-pass membrane protein</topology>
    </subcellularLocation>
</comment>
<sequence length="1736" mass="197648">MATAVGLYLLLLLVYSTVAELLQRTSPLAEGLLTEVVRTKYRYPESLVNIRAQNGESRVATTFQADLINTVASQNSDWMVISFEDLPTIERRPAFYNVFLVKDYASLCNIISHMDSNSYQFNGYYTVFLEQSDSDALSRVMKKLWNSSLINAVVICRASDGEYVAYTYHPYRANKCGMVEPIEQDRSLDGTWQRLHTWFRDKHVNLNGCKLVAGCLDVKPYSMYEKQRNGTFHHYGFEVIIAENIASRLNFSLTYQIPGGNIKWGIIRQENSTGLVGMLQRNEVHFGFGSLAFMKDRNRYLKMGTATHFGKTLLAIPAKRPYTSLEKLFLPFSLYAWLCIGLSYVSIGILTVAIFNTPFMKSVEKFPNSIYALWVLLMGGPCHYLKLNSSRLAVMSFVLNALVVRTLYHAGMFEKLRGSASLSSNLDTLTAINQAGKVYYMFKTTSVFYVNNPGVDQSKIRIIASDAKDWQELLYAMSQQKLDGVVALPVDCIAYYVKKNGHRGVVYPARGTGITYNTAFHFPKTTSLKEPFDALVHRFHAAGFLTYWPEEFQDARYWLRQKEDPEPSSLKWDHISGEASDDDGKHYMISVLESCYRSFNLPVHFRIELEANTKISAIQLDFLNELLLKQNHWMISTVHSSSPRSGGTFYQNVFFAECYNSLKRIIWNLNVKLYDIAGLYIMVIANRGVNENGMKELFSRLWKLRIINVVLIVQNESNKYCAYNYDPYNDGNHCGEVRVKLMGCNMSHICNRTDHEFGNSLRNLNGCTLNVGTFDAKPFSMAQVVDNNTVFVGLEVEIMKISANKLNFSINYITPPGNQKWGVFAGENTTGLMGMLKRSEVDVGFGVTGLNLNLSKHLRSSVPSIISQLTMAIPPRKPYTSLEKLFLPFTLGSWILIIATLLIICCVSLILLYWRNYSFFENNRSVVYTTWVILLGGPGNSVRKHSSRIFMISLILNTFIVRSMYQSQLFTYLRSIDSYASNLNSYDDINGAGLFYYMYPSAKPFFIDNPLVKGRVHIVDEENVDWDDILYNISLHRTKGVMALALESITYYVKQRGQQGMVYVSRDTGISYYIAFHFPKASALKELFDELIYRFYDSGLMVHWLRKYRDNPDTWVNQKKENEPTPLQLHQVSGVASGNLLLEKILVDTSSSLFSFVRTSYRDLETYVNIRVQNGDSRVATSYQADLINTVASQNSDWMVISFEDLPTIERRPAFYNVFLVKDYASLCNIISHMDSNSYQFNGYYTVFLEQSDSNALSIVMEKLWNSSLINAVVICRASDGEYVAYTYHPYRANKCGMVEPIEQGRLHTGEEWITNTSEWFGDRIANFNGCPLKVGTFEVKPYSMSRREGNETVYFGLEMLIAEAIAEKLQFSIAFTSPSNNILWGILHPTNSTGLVGMIQRREVDFGFGSLGYSLSRHTYLKMGTPNYMTQMIMAIPPQRPYTSLEKLFQPFTIDAWICIAVGYSIFGVTTLLLVKFNPTAISERIHYPLFTLWVLLMGGSAGKFQLSSSRTFIIGFIVNALVVRTLYQAGMFKRLQASASLASDLNTISAINKAGLMFIMYRSTIQFYKDNPMVPASRVRIMNDSINFDDAFYAMSQHKLDGVIPLPLDIIAYYVKRYGSKGIIYVGKNTGFTYNLGFHFPKTSPLPDSFDAHILRLQAAGITQKWIEQFRDGRYWDHATEDPEPTSLKWNHISGGFLLCGVLLSLSTLVFIAEVTFYHCLLPIRCRRETQLYH</sequence>
<dbReference type="EnsemblMetazoa" id="AALB003065-RA">
    <property type="protein sequence ID" value="AALB003065-PA"/>
    <property type="gene ID" value="AALB003065"/>
</dbReference>
<dbReference type="Pfam" id="PF24061">
    <property type="entry name" value="LBD_receptor"/>
    <property type="match status" value="3"/>
</dbReference>
<evidence type="ECO:0000256" key="11">
    <source>
        <dbReference type="ARBA" id="ARBA00023303"/>
    </source>
</evidence>
<evidence type="ECO:0000256" key="6">
    <source>
        <dbReference type="ARBA" id="ARBA00023065"/>
    </source>
</evidence>
<accession>A0A182F990</accession>
<dbReference type="GO" id="GO:0005886">
    <property type="term" value="C:plasma membrane"/>
    <property type="evidence" value="ECO:0007669"/>
    <property type="project" value="UniProtKB-SubCell"/>
</dbReference>
<evidence type="ECO:0000256" key="3">
    <source>
        <dbReference type="ARBA" id="ARBA00022475"/>
    </source>
</evidence>
<feature type="domain" description="Ionotropic glutamate receptor L-glutamate and glycine-binding" evidence="12">
    <location>
        <begin position="220"/>
        <end position="281"/>
    </location>
</feature>
<dbReference type="STRING" id="7167.A0A182F990"/>
<name>A0A182F990_ANOAL</name>
<dbReference type="PANTHER" id="PTHR42643:SF30">
    <property type="entry name" value="IONOTROPIC RECEPTOR 40A-RELATED"/>
    <property type="match status" value="1"/>
</dbReference>
<evidence type="ECO:0000256" key="9">
    <source>
        <dbReference type="ARBA" id="ARBA00023180"/>
    </source>
</evidence>
<reference evidence="13 14" key="1">
    <citation type="journal article" date="2017" name="G3 (Bethesda)">
        <title>The Physical Genome Mapping of Anopheles albimanus Corrected Scaffold Misassemblies and Identified Interarm Rearrangements in Genus Anopheles.</title>
        <authorList>
            <person name="Artemov G.N."/>
            <person name="Peery A.N."/>
            <person name="Jiang X."/>
            <person name="Tu Z."/>
            <person name="Stegniy V.N."/>
            <person name="Sharakhova M.V."/>
            <person name="Sharakhov I.V."/>
        </authorList>
    </citation>
    <scope>NUCLEOTIDE SEQUENCE [LARGE SCALE GENOMIC DNA]</scope>
    <source>
        <strain evidence="13 14">ALBI9_A</strain>
    </source>
</reference>
<evidence type="ECO:0000256" key="4">
    <source>
        <dbReference type="ARBA" id="ARBA00022692"/>
    </source>
</evidence>
<keyword evidence="10" id="KW-1071">Ligand-gated ion channel</keyword>
<keyword evidence="7" id="KW-0472">Membrane</keyword>
<evidence type="ECO:0000256" key="1">
    <source>
        <dbReference type="ARBA" id="ARBA00004651"/>
    </source>
</evidence>
<evidence type="ECO:0000256" key="7">
    <source>
        <dbReference type="ARBA" id="ARBA00023136"/>
    </source>
</evidence>
<feature type="domain" description="Ionotropic glutamate receptor L-glutamate and glycine-binding" evidence="12">
    <location>
        <begin position="1342"/>
        <end position="1402"/>
    </location>
</feature>
<reference evidence="13" key="2">
    <citation type="submission" date="2022-08" db="UniProtKB">
        <authorList>
            <consortium name="EnsemblMetazoa"/>
        </authorList>
    </citation>
    <scope>IDENTIFICATION</scope>
    <source>
        <strain evidence="13">STECLA/ALBI9_A</strain>
    </source>
</reference>
<keyword evidence="8" id="KW-0675">Receptor</keyword>
<keyword evidence="14" id="KW-1185">Reference proteome</keyword>
<keyword evidence="3" id="KW-1003">Cell membrane</keyword>
<dbReference type="InterPro" id="IPR056198">
    <property type="entry name" value="LBD_receptor"/>
</dbReference>
<dbReference type="PANTHER" id="PTHR42643">
    <property type="entry name" value="IONOTROPIC RECEPTOR 20A-RELATED"/>
    <property type="match status" value="1"/>
</dbReference>
<organism evidence="13 14">
    <name type="scientific">Anopheles albimanus</name>
    <name type="common">New world malaria mosquito</name>
    <dbReference type="NCBI Taxonomy" id="7167"/>
    <lineage>
        <taxon>Eukaryota</taxon>
        <taxon>Metazoa</taxon>
        <taxon>Ecdysozoa</taxon>
        <taxon>Arthropoda</taxon>
        <taxon>Hexapoda</taxon>
        <taxon>Insecta</taxon>
        <taxon>Pterygota</taxon>
        <taxon>Neoptera</taxon>
        <taxon>Endopterygota</taxon>
        <taxon>Diptera</taxon>
        <taxon>Nematocera</taxon>
        <taxon>Culicoidea</taxon>
        <taxon>Culicidae</taxon>
        <taxon>Anophelinae</taxon>
        <taxon>Anopheles</taxon>
    </lineage>
</organism>
<evidence type="ECO:0000256" key="2">
    <source>
        <dbReference type="ARBA" id="ARBA00022448"/>
    </source>
</evidence>
<dbReference type="GO" id="GO:0015276">
    <property type="term" value="F:ligand-gated monoatomic ion channel activity"/>
    <property type="evidence" value="ECO:0007669"/>
    <property type="project" value="InterPro"/>
</dbReference>
<dbReference type="Proteomes" id="UP000069272">
    <property type="component" value="Chromosome 2R"/>
</dbReference>
<keyword evidence="5" id="KW-1133">Transmembrane helix</keyword>
<dbReference type="VEuPathDB" id="VectorBase:AALB20_037151"/>
<keyword evidence="9" id="KW-0325">Glycoprotein</keyword>
<keyword evidence="4" id="KW-0812">Transmembrane</keyword>